<comment type="caution">
    <text evidence="11">The sequence shown here is derived from an EMBL/GenBank/DDBJ whole genome shotgun (WGS) entry which is preliminary data.</text>
</comment>
<name>A0A3M7SGH0_BRAPC</name>
<dbReference type="GO" id="GO:0060294">
    <property type="term" value="P:cilium movement involved in cell motility"/>
    <property type="evidence" value="ECO:0007669"/>
    <property type="project" value="TreeGrafter"/>
</dbReference>
<keyword evidence="12" id="KW-1185">Reference proteome</keyword>
<dbReference type="AlphaFoldDB" id="A0A3M7SGH0"/>
<dbReference type="GO" id="GO:0044458">
    <property type="term" value="P:motile cilium assembly"/>
    <property type="evidence" value="ECO:0007669"/>
    <property type="project" value="TreeGrafter"/>
</dbReference>
<evidence type="ECO:0000256" key="5">
    <source>
        <dbReference type="ARBA" id="ARBA00023069"/>
    </source>
</evidence>
<comment type="similarity">
    <text evidence="9">Belongs to the flagellar radial spoke RSP9 family.</text>
</comment>
<dbReference type="GO" id="GO:0005930">
    <property type="term" value="C:axoneme"/>
    <property type="evidence" value="ECO:0007669"/>
    <property type="project" value="TreeGrafter"/>
</dbReference>
<evidence type="ECO:0000256" key="1">
    <source>
        <dbReference type="ARBA" id="ARBA00004611"/>
    </source>
</evidence>
<dbReference type="GO" id="GO:0060091">
    <property type="term" value="C:kinocilium"/>
    <property type="evidence" value="ECO:0007669"/>
    <property type="project" value="UniProtKB-SubCell"/>
</dbReference>
<keyword evidence="4" id="KW-0282">Flagellum</keyword>
<evidence type="ECO:0000313" key="11">
    <source>
        <dbReference type="EMBL" id="RNA34893.1"/>
    </source>
</evidence>
<evidence type="ECO:0000256" key="7">
    <source>
        <dbReference type="ARBA" id="ARBA00023273"/>
    </source>
</evidence>
<keyword evidence="7" id="KW-0966">Cell projection</keyword>
<sequence>MGIESNRLLVDIENLAFSGVVLSIEQRAALQTSLTITREQYKFSKIYFWGKILGTKDDYFVAVGVGENELKNRRFLYSHDCIRWKLLNPPNEEHFNKLKIVKGRFTGDPSHEFECKTYRLVGEGEEEHLEEDITLLKEEDRLAAVIKSIESEALVVPRSAFILQPTGQVVRNRLFEGLSVNEAAKFGNYFHFRDAILLEQKSPLFRADLDKAVDFLDPINEDQPEGCWSLQFERGSALALLKSLKWPGASFFHVPETSSFGFSYFGVGEENKDIPFML</sequence>
<evidence type="ECO:0000256" key="2">
    <source>
        <dbReference type="ARBA" id="ARBA00022490"/>
    </source>
</evidence>
<dbReference type="EMBL" id="REGN01001400">
    <property type="protein sequence ID" value="RNA34893.1"/>
    <property type="molecule type" value="Genomic_DNA"/>
</dbReference>
<keyword evidence="5" id="KW-0969">Cilium</keyword>
<dbReference type="InterPro" id="IPR055316">
    <property type="entry name" value="RSP9"/>
</dbReference>
<dbReference type="OrthoDB" id="10258956at2759"/>
<evidence type="ECO:0000256" key="8">
    <source>
        <dbReference type="ARBA" id="ARBA00037822"/>
    </source>
</evidence>
<proteinExistence type="inferred from homology"/>
<dbReference type="Proteomes" id="UP000276133">
    <property type="component" value="Unassembled WGS sequence"/>
</dbReference>
<dbReference type="PANTHER" id="PTHR22069">
    <property type="entry name" value="MITOCHONDRIAL RIBOSOMAL PROTEIN S18"/>
    <property type="match status" value="1"/>
</dbReference>
<evidence type="ECO:0000256" key="9">
    <source>
        <dbReference type="ARBA" id="ARBA00038319"/>
    </source>
</evidence>
<comment type="subcellular location">
    <subcellularLocation>
        <location evidence="8">Cell projection</location>
        <location evidence="8">Kinocilium</location>
    </subcellularLocation>
    <subcellularLocation>
        <location evidence="1">Cytoplasm</location>
        <location evidence="1">Cytoskeleton</location>
        <location evidence="1">Flagellum axoneme</location>
    </subcellularLocation>
</comment>
<evidence type="ECO:0000256" key="3">
    <source>
        <dbReference type="ARBA" id="ARBA00022794"/>
    </source>
</evidence>
<organism evidence="11 12">
    <name type="scientific">Brachionus plicatilis</name>
    <name type="common">Marine rotifer</name>
    <name type="synonym">Brachionus muelleri</name>
    <dbReference type="NCBI Taxonomy" id="10195"/>
    <lineage>
        <taxon>Eukaryota</taxon>
        <taxon>Metazoa</taxon>
        <taxon>Spiralia</taxon>
        <taxon>Gnathifera</taxon>
        <taxon>Rotifera</taxon>
        <taxon>Eurotatoria</taxon>
        <taxon>Monogononta</taxon>
        <taxon>Pseudotrocha</taxon>
        <taxon>Ploima</taxon>
        <taxon>Brachionidae</taxon>
        <taxon>Brachionus</taxon>
    </lineage>
</organism>
<keyword evidence="3" id="KW-0970">Cilium biogenesis/degradation</keyword>
<evidence type="ECO:0000256" key="6">
    <source>
        <dbReference type="ARBA" id="ARBA00023212"/>
    </source>
</evidence>
<evidence type="ECO:0000256" key="10">
    <source>
        <dbReference type="ARBA" id="ARBA00041080"/>
    </source>
</evidence>
<evidence type="ECO:0000256" key="4">
    <source>
        <dbReference type="ARBA" id="ARBA00022846"/>
    </source>
</evidence>
<protein>
    <recommendedName>
        <fullName evidence="10">Radial spoke head protein 9 homolog</fullName>
    </recommendedName>
</protein>
<evidence type="ECO:0000313" key="12">
    <source>
        <dbReference type="Proteomes" id="UP000276133"/>
    </source>
</evidence>
<dbReference type="STRING" id="10195.A0A3M7SGH0"/>
<keyword evidence="2" id="KW-0963">Cytoplasm</keyword>
<keyword evidence="6" id="KW-0206">Cytoskeleton</keyword>
<reference evidence="11 12" key="1">
    <citation type="journal article" date="2018" name="Sci. Rep.">
        <title>Genomic signatures of local adaptation to the degree of environmental predictability in rotifers.</title>
        <authorList>
            <person name="Franch-Gras L."/>
            <person name="Hahn C."/>
            <person name="Garcia-Roger E.M."/>
            <person name="Carmona M.J."/>
            <person name="Serra M."/>
            <person name="Gomez A."/>
        </authorList>
    </citation>
    <scope>NUCLEOTIDE SEQUENCE [LARGE SCALE GENOMIC DNA]</scope>
    <source>
        <strain evidence="11">HYR1</strain>
    </source>
</reference>
<accession>A0A3M7SGH0</accession>
<gene>
    <name evidence="11" type="ORF">BpHYR1_042186</name>
</gene>
<dbReference type="PANTHER" id="PTHR22069:SF0">
    <property type="entry name" value="RADIAL SPOKE HEAD PROTEIN 9 HOMOLOG"/>
    <property type="match status" value="1"/>
</dbReference>
<dbReference type="GO" id="GO:0035082">
    <property type="term" value="P:axoneme assembly"/>
    <property type="evidence" value="ECO:0007669"/>
    <property type="project" value="InterPro"/>
</dbReference>